<name>A0A3Q1EJZ1_9TELE</name>
<dbReference type="InterPro" id="IPR027417">
    <property type="entry name" value="P-loop_NTPase"/>
</dbReference>
<reference evidence="1" key="1">
    <citation type="submission" date="2025-08" db="UniProtKB">
        <authorList>
            <consortium name="Ensembl"/>
        </authorList>
    </citation>
    <scope>IDENTIFICATION</scope>
</reference>
<dbReference type="AlphaFoldDB" id="A0A3Q1EJZ1"/>
<sequence length="121" mass="13733">DPLHYLYALRGLNSLFRVCSHFLGVVKLMYIDLEHMRTVKADKHQRFCQENGLVSQFVSAKTGDSVYLCFQRVAAEILGVKLNKAEIEQSQRVVKADIVNYSQDTVARTVNPPRSSMCVVQ</sequence>
<dbReference type="InParanoid" id="A0A3Q1EJZ1"/>
<evidence type="ECO:0000313" key="2">
    <source>
        <dbReference type="Proteomes" id="UP000257200"/>
    </source>
</evidence>
<keyword evidence="2" id="KW-1185">Reference proteome</keyword>
<accession>A0A3Q1EJZ1</accession>
<protein>
    <submittedName>
        <fullName evidence="1">Ras-related protein Rab-28-like</fullName>
    </submittedName>
</protein>
<dbReference type="STRING" id="80966.ENSAPOP00000004791"/>
<dbReference type="Gene3D" id="3.40.50.300">
    <property type="entry name" value="P-loop containing nucleotide triphosphate hydrolases"/>
    <property type="match status" value="1"/>
</dbReference>
<dbReference type="SUPFAM" id="SSF52540">
    <property type="entry name" value="P-loop containing nucleoside triphosphate hydrolases"/>
    <property type="match status" value="1"/>
</dbReference>
<proteinExistence type="predicted"/>
<organism evidence="1 2">
    <name type="scientific">Acanthochromis polyacanthus</name>
    <name type="common">spiny chromis</name>
    <dbReference type="NCBI Taxonomy" id="80966"/>
    <lineage>
        <taxon>Eukaryota</taxon>
        <taxon>Metazoa</taxon>
        <taxon>Chordata</taxon>
        <taxon>Craniata</taxon>
        <taxon>Vertebrata</taxon>
        <taxon>Euteleostomi</taxon>
        <taxon>Actinopterygii</taxon>
        <taxon>Neopterygii</taxon>
        <taxon>Teleostei</taxon>
        <taxon>Neoteleostei</taxon>
        <taxon>Acanthomorphata</taxon>
        <taxon>Ovalentaria</taxon>
        <taxon>Pomacentridae</taxon>
        <taxon>Acanthochromis</taxon>
    </lineage>
</organism>
<dbReference type="GeneTree" id="ENSGT00940000165003"/>
<evidence type="ECO:0000313" key="1">
    <source>
        <dbReference type="Ensembl" id="ENSAPOP00000004791.1"/>
    </source>
</evidence>
<reference evidence="1" key="2">
    <citation type="submission" date="2025-09" db="UniProtKB">
        <authorList>
            <consortium name="Ensembl"/>
        </authorList>
    </citation>
    <scope>IDENTIFICATION</scope>
</reference>
<dbReference type="Proteomes" id="UP000257200">
    <property type="component" value="Unplaced"/>
</dbReference>
<dbReference type="Ensembl" id="ENSAPOT00000009433.1">
    <property type="protein sequence ID" value="ENSAPOP00000004791.1"/>
    <property type="gene ID" value="ENSAPOG00000006424.1"/>
</dbReference>